<dbReference type="RefSeq" id="WP_206944133.1">
    <property type="nucleotide sequence ID" value="NZ_JAFLNF010000009.1"/>
</dbReference>
<comment type="caution">
    <text evidence="1">The sequence shown here is derived from an EMBL/GenBank/DDBJ whole genome shotgun (WGS) entry which is preliminary data.</text>
</comment>
<dbReference type="AlphaFoldDB" id="A0A939ES21"/>
<gene>
    <name evidence="1" type="ORF">J0X15_18695</name>
</gene>
<name>A0A939ES21_9HYPH</name>
<reference evidence="1" key="1">
    <citation type="submission" date="2021-03" db="EMBL/GenBank/DDBJ databases">
        <title>Roseibium sp. CAU 1637 isolated from Incheon.</title>
        <authorList>
            <person name="Kim W."/>
        </authorList>
    </citation>
    <scope>NUCLEOTIDE SEQUENCE</scope>
    <source>
        <strain evidence="1">CAU 1637</strain>
    </source>
</reference>
<dbReference type="EMBL" id="JAFLNF010000009">
    <property type="protein sequence ID" value="MBO0347265.1"/>
    <property type="molecule type" value="Genomic_DNA"/>
</dbReference>
<organism evidence="1 2">
    <name type="scientific">Roseibium limicola</name>
    <dbReference type="NCBI Taxonomy" id="2816037"/>
    <lineage>
        <taxon>Bacteria</taxon>
        <taxon>Pseudomonadati</taxon>
        <taxon>Pseudomonadota</taxon>
        <taxon>Alphaproteobacteria</taxon>
        <taxon>Hyphomicrobiales</taxon>
        <taxon>Stappiaceae</taxon>
        <taxon>Roseibium</taxon>
    </lineage>
</organism>
<protein>
    <recommendedName>
        <fullName evidence="3">DUF1127 domain-containing protein</fullName>
    </recommendedName>
</protein>
<sequence>MAAVSSSPHGGTLRVAFPRLARALGRLPALILARGRRSKRRGRLSPTALPDHLLQDVGLSRRLEGGTFEASWRQELQSMQAHELEERERLASTREDLV</sequence>
<dbReference type="Proteomes" id="UP000664779">
    <property type="component" value="Unassembled WGS sequence"/>
</dbReference>
<proteinExistence type="predicted"/>
<accession>A0A939ES21</accession>
<evidence type="ECO:0008006" key="3">
    <source>
        <dbReference type="Google" id="ProtNLM"/>
    </source>
</evidence>
<evidence type="ECO:0000313" key="2">
    <source>
        <dbReference type="Proteomes" id="UP000664779"/>
    </source>
</evidence>
<keyword evidence="2" id="KW-1185">Reference proteome</keyword>
<evidence type="ECO:0000313" key="1">
    <source>
        <dbReference type="EMBL" id="MBO0347265.1"/>
    </source>
</evidence>